<name>A0AAD7BKU0_MYCRO</name>
<proteinExistence type="predicted"/>
<evidence type="ECO:0000313" key="2">
    <source>
        <dbReference type="Proteomes" id="UP001221757"/>
    </source>
</evidence>
<reference evidence="1" key="1">
    <citation type="submission" date="2023-03" db="EMBL/GenBank/DDBJ databases">
        <title>Massive genome expansion in bonnet fungi (Mycena s.s.) driven by repeated elements and novel gene families across ecological guilds.</title>
        <authorList>
            <consortium name="Lawrence Berkeley National Laboratory"/>
            <person name="Harder C.B."/>
            <person name="Miyauchi S."/>
            <person name="Viragh M."/>
            <person name="Kuo A."/>
            <person name="Thoen E."/>
            <person name="Andreopoulos B."/>
            <person name="Lu D."/>
            <person name="Skrede I."/>
            <person name="Drula E."/>
            <person name="Henrissat B."/>
            <person name="Morin E."/>
            <person name="Kohler A."/>
            <person name="Barry K."/>
            <person name="LaButti K."/>
            <person name="Morin E."/>
            <person name="Salamov A."/>
            <person name="Lipzen A."/>
            <person name="Mereny Z."/>
            <person name="Hegedus B."/>
            <person name="Baldrian P."/>
            <person name="Stursova M."/>
            <person name="Weitz H."/>
            <person name="Taylor A."/>
            <person name="Grigoriev I.V."/>
            <person name="Nagy L.G."/>
            <person name="Martin F."/>
            <person name="Kauserud H."/>
        </authorList>
    </citation>
    <scope>NUCLEOTIDE SEQUENCE</scope>
    <source>
        <strain evidence="1">CBHHK067</strain>
    </source>
</reference>
<evidence type="ECO:0008006" key="3">
    <source>
        <dbReference type="Google" id="ProtNLM"/>
    </source>
</evidence>
<evidence type="ECO:0000313" key="1">
    <source>
        <dbReference type="EMBL" id="KAJ7624175.1"/>
    </source>
</evidence>
<organism evidence="1 2">
    <name type="scientific">Mycena rosella</name>
    <name type="common">Pink bonnet</name>
    <name type="synonym">Agaricus rosellus</name>
    <dbReference type="NCBI Taxonomy" id="1033263"/>
    <lineage>
        <taxon>Eukaryota</taxon>
        <taxon>Fungi</taxon>
        <taxon>Dikarya</taxon>
        <taxon>Basidiomycota</taxon>
        <taxon>Agaricomycotina</taxon>
        <taxon>Agaricomycetes</taxon>
        <taxon>Agaricomycetidae</taxon>
        <taxon>Agaricales</taxon>
        <taxon>Marasmiineae</taxon>
        <taxon>Mycenaceae</taxon>
        <taxon>Mycena</taxon>
    </lineage>
</organism>
<protein>
    <recommendedName>
        <fullName evidence="3">DDE-1 domain-containing protein</fullName>
    </recommendedName>
</protein>
<sequence length="287" mass="32098">MRQWVEGVLVPWRLKIIARDNLDDDQLMILFIDIYPVHTGQEFQTMIFEEFPFIILIFVPGGCTGLMQPADVGLQRVAKHILKQDSLDYLVDVFKTQCKQGVAPKDVKFPSSLPVLCDATVRGLVKMFNFFQTSEGRKIIKQAWRKCEILGTEWNLSIECSWGKASEKALLNFLREDPTLATEIANRCGATHLAQVLMSDPDPEENCADFDSPDDSDVSLNTVVHDALGIVAHADEFSQNAPTISAAVVSQETNGLAATNDSEDIWAYTENGERWDEVQEVQVDSDS</sequence>
<comment type="caution">
    <text evidence="1">The sequence shown here is derived from an EMBL/GenBank/DDBJ whole genome shotgun (WGS) entry which is preliminary data.</text>
</comment>
<accession>A0AAD7BKU0</accession>
<dbReference type="Proteomes" id="UP001221757">
    <property type="component" value="Unassembled WGS sequence"/>
</dbReference>
<gene>
    <name evidence="1" type="ORF">B0H17DRAFT_1218928</name>
</gene>
<dbReference type="EMBL" id="JARKIE010000616">
    <property type="protein sequence ID" value="KAJ7624175.1"/>
    <property type="molecule type" value="Genomic_DNA"/>
</dbReference>
<keyword evidence="2" id="KW-1185">Reference proteome</keyword>
<dbReference type="AlphaFoldDB" id="A0AAD7BKU0"/>